<organism evidence="2 3">
    <name type="scientific">Mycolicibacterium duvalii</name>
    <dbReference type="NCBI Taxonomy" id="39688"/>
    <lineage>
        <taxon>Bacteria</taxon>
        <taxon>Bacillati</taxon>
        <taxon>Actinomycetota</taxon>
        <taxon>Actinomycetes</taxon>
        <taxon>Mycobacteriales</taxon>
        <taxon>Mycobacteriaceae</taxon>
        <taxon>Mycolicibacterium</taxon>
    </lineage>
</organism>
<proteinExistence type="predicted"/>
<accession>A0A7I7K9M5</accession>
<sequence length="94" mass="9331">MALTARHVSAVLCASALLGGAPAAPVAVAQPAAGSESPGDTIRTLTDQGFDVRINWVAGTPSNIPLSQCTVTSVNTSAPPAAYVSINCPPDGSQ</sequence>
<dbReference type="Proteomes" id="UP000467006">
    <property type="component" value="Chromosome"/>
</dbReference>
<gene>
    <name evidence="2" type="ORF">MDUV_51740</name>
</gene>
<keyword evidence="1" id="KW-0732">Signal</keyword>
<dbReference type="AlphaFoldDB" id="A0A7I7K9M5"/>
<keyword evidence="3" id="KW-1185">Reference proteome</keyword>
<protein>
    <recommendedName>
        <fullName evidence="4">PASTA domain-containing protein</fullName>
    </recommendedName>
</protein>
<reference evidence="2 3" key="1">
    <citation type="journal article" date="2019" name="Emerg. Microbes Infect.">
        <title>Comprehensive subspecies identification of 175 nontuberculous mycobacteria species based on 7547 genomic profiles.</title>
        <authorList>
            <person name="Matsumoto Y."/>
            <person name="Kinjo T."/>
            <person name="Motooka D."/>
            <person name="Nabeya D."/>
            <person name="Jung N."/>
            <person name="Uechi K."/>
            <person name="Horii T."/>
            <person name="Iida T."/>
            <person name="Fujita J."/>
            <person name="Nakamura S."/>
        </authorList>
    </citation>
    <scope>NUCLEOTIDE SEQUENCE [LARGE SCALE GENOMIC DNA]</scope>
    <source>
        <strain evidence="2 3">JCM 6396</strain>
    </source>
</reference>
<dbReference type="EMBL" id="AP022563">
    <property type="protein sequence ID" value="BBX20314.1"/>
    <property type="molecule type" value="Genomic_DNA"/>
</dbReference>
<feature type="chain" id="PRO_5029523864" description="PASTA domain-containing protein" evidence="1">
    <location>
        <begin position="24"/>
        <end position="94"/>
    </location>
</feature>
<dbReference type="KEGG" id="mdu:MDUV_51740"/>
<dbReference type="RefSeq" id="WP_234815162.1">
    <property type="nucleotide sequence ID" value="NZ_AP022563.1"/>
</dbReference>
<evidence type="ECO:0000256" key="1">
    <source>
        <dbReference type="SAM" id="SignalP"/>
    </source>
</evidence>
<evidence type="ECO:0000313" key="2">
    <source>
        <dbReference type="EMBL" id="BBX20314.1"/>
    </source>
</evidence>
<evidence type="ECO:0008006" key="4">
    <source>
        <dbReference type="Google" id="ProtNLM"/>
    </source>
</evidence>
<name>A0A7I7K9M5_9MYCO</name>
<feature type="signal peptide" evidence="1">
    <location>
        <begin position="1"/>
        <end position="23"/>
    </location>
</feature>
<evidence type="ECO:0000313" key="3">
    <source>
        <dbReference type="Proteomes" id="UP000467006"/>
    </source>
</evidence>